<comment type="similarity">
    <text evidence="1">Belongs to the FAH family.</text>
</comment>
<feature type="domain" description="Fumarylacetoacetase-like C-terminal" evidence="3">
    <location>
        <begin position="97"/>
        <end position="301"/>
    </location>
</feature>
<reference evidence="4 5" key="1">
    <citation type="submission" date="2022-04" db="EMBL/GenBank/DDBJ databases">
        <title>Gracilibacillus sp. isolated from saltern.</title>
        <authorList>
            <person name="Won M."/>
            <person name="Lee C.-M."/>
            <person name="Woen H.-Y."/>
            <person name="Kwon S.-W."/>
        </authorList>
    </citation>
    <scope>NUCLEOTIDE SEQUENCE [LARGE SCALE GENOMIC DNA]</scope>
    <source>
        <strain evidence="4 5">SSPM10-3</strain>
    </source>
</reference>
<dbReference type="RefSeq" id="WP_244747772.1">
    <property type="nucleotide sequence ID" value="NZ_CP095071.1"/>
</dbReference>
<gene>
    <name evidence="4" type="ORF">MUN87_10795</name>
</gene>
<keyword evidence="2" id="KW-0479">Metal-binding</keyword>
<dbReference type="Pfam" id="PF01557">
    <property type="entry name" value="FAA_hydrolase"/>
    <property type="match status" value="1"/>
</dbReference>
<dbReference type="Proteomes" id="UP000831537">
    <property type="component" value="Chromosome"/>
</dbReference>
<dbReference type="PANTHER" id="PTHR42796">
    <property type="entry name" value="FUMARYLACETOACETATE HYDROLASE DOMAIN-CONTAINING PROTEIN 2A-RELATED"/>
    <property type="match status" value="1"/>
</dbReference>
<accession>A0ABY4GST6</accession>
<dbReference type="PANTHER" id="PTHR42796:SF4">
    <property type="entry name" value="FUMARYLACETOACETATE HYDROLASE DOMAIN-CONTAINING PROTEIN 2A"/>
    <property type="match status" value="1"/>
</dbReference>
<dbReference type="Gene3D" id="3.90.850.10">
    <property type="entry name" value="Fumarylacetoacetase-like, C-terminal domain"/>
    <property type="match status" value="1"/>
</dbReference>
<proteinExistence type="inferred from homology"/>
<dbReference type="InterPro" id="IPR036663">
    <property type="entry name" value="Fumarylacetoacetase_C_sf"/>
</dbReference>
<keyword evidence="5" id="KW-1185">Reference proteome</keyword>
<dbReference type="SUPFAM" id="SSF56529">
    <property type="entry name" value="FAH"/>
    <property type="match status" value="1"/>
</dbReference>
<organism evidence="4 5">
    <name type="scientific">Gracilibacillus salinarum</name>
    <dbReference type="NCBI Taxonomy" id="2932255"/>
    <lineage>
        <taxon>Bacteria</taxon>
        <taxon>Bacillati</taxon>
        <taxon>Bacillota</taxon>
        <taxon>Bacilli</taxon>
        <taxon>Bacillales</taxon>
        <taxon>Bacillaceae</taxon>
        <taxon>Gracilibacillus</taxon>
    </lineage>
</organism>
<name>A0ABY4GST6_9BACI</name>
<dbReference type="EMBL" id="CP095071">
    <property type="protein sequence ID" value="UOQ87334.1"/>
    <property type="molecule type" value="Genomic_DNA"/>
</dbReference>
<evidence type="ECO:0000256" key="2">
    <source>
        <dbReference type="ARBA" id="ARBA00022723"/>
    </source>
</evidence>
<dbReference type="GO" id="GO:0016787">
    <property type="term" value="F:hydrolase activity"/>
    <property type="evidence" value="ECO:0007669"/>
    <property type="project" value="UniProtKB-KW"/>
</dbReference>
<keyword evidence="4" id="KW-0378">Hydrolase</keyword>
<dbReference type="InterPro" id="IPR011234">
    <property type="entry name" value="Fumarylacetoacetase-like_C"/>
</dbReference>
<evidence type="ECO:0000313" key="4">
    <source>
        <dbReference type="EMBL" id="UOQ87334.1"/>
    </source>
</evidence>
<dbReference type="InterPro" id="IPR051121">
    <property type="entry name" value="FAH"/>
</dbReference>
<sequence length="304" mass="34038">MKLVRYRFKYPYAQSRMGIIEGDRVLDISELQQELIAQGVLDAATYLIPSDPQVFYQQAQFHIEETEKLLMHRNAASLPMHKRADVILESPVPNPSKIICTGINYADHVKEMGSDIPSYPVLFSKFNNAIIGPEDDIHHPQTTKKLDYEVELVVVIGKKASHVKKEDALTYVAGYTIANDVSARDLQKRTPQWLQGKSLDHTTPIGPWLVTRSELSDPSNLAITSYVNKEVRQSSNTKHLIFDIEYLISFISSLMTLEPGDIIFTGTPDGVGLAMSPPQFLQAGDTVTLEIEKVGTLTNRVIDQ</sequence>
<evidence type="ECO:0000256" key="1">
    <source>
        <dbReference type="ARBA" id="ARBA00010211"/>
    </source>
</evidence>
<evidence type="ECO:0000313" key="5">
    <source>
        <dbReference type="Proteomes" id="UP000831537"/>
    </source>
</evidence>
<protein>
    <submittedName>
        <fullName evidence="4">Fumarylacetoacetate hydrolase family protein</fullName>
    </submittedName>
</protein>
<evidence type="ECO:0000259" key="3">
    <source>
        <dbReference type="Pfam" id="PF01557"/>
    </source>
</evidence>